<name>A0A009IS63_ACIB9</name>
<dbReference type="EMBL" id="JEWH01000009">
    <property type="protein sequence ID" value="EXB06693.1"/>
    <property type="molecule type" value="Genomic_DNA"/>
</dbReference>
<dbReference type="SUPFAM" id="SSF53686">
    <property type="entry name" value="Tryptophan synthase beta subunit-like PLP-dependent enzymes"/>
    <property type="match status" value="1"/>
</dbReference>
<dbReference type="PATRIC" id="fig|1310613.3.peg.1057"/>
<dbReference type="InterPro" id="IPR001926">
    <property type="entry name" value="TrpB-like_PALP"/>
</dbReference>
<dbReference type="Proteomes" id="UP000020595">
    <property type="component" value="Unassembled WGS sequence"/>
</dbReference>
<keyword evidence="3 5" id="KW-0663">Pyridoxal phosphate</keyword>
<evidence type="ECO:0000313" key="7">
    <source>
        <dbReference type="EMBL" id="EXB06693.1"/>
    </source>
</evidence>
<dbReference type="PANTHER" id="PTHR43780:SF2">
    <property type="entry name" value="1-AMINOCYCLOPROPANE-1-CARBOXYLATE DEAMINASE-RELATED"/>
    <property type="match status" value="1"/>
</dbReference>
<evidence type="ECO:0000256" key="5">
    <source>
        <dbReference type="PIRSR" id="PIRSR006278-2"/>
    </source>
</evidence>
<feature type="modified residue" description="N6-(pyridoxal phosphate)lysine" evidence="5">
    <location>
        <position position="38"/>
    </location>
</feature>
<evidence type="ECO:0000256" key="4">
    <source>
        <dbReference type="PIRSR" id="PIRSR006278-1"/>
    </source>
</evidence>
<accession>A0A009IS63</accession>
<comment type="caution">
    <text evidence="7">The sequence shown here is derived from an EMBL/GenBank/DDBJ whole genome shotgun (WGS) entry which is preliminary data.</text>
</comment>
<evidence type="ECO:0000313" key="8">
    <source>
        <dbReference type="Proteomes" id="UP000020595"/>
    </source>
</evidence>
<reference evidence="7 8" key="1">
    <citation type="submission" date="2014-02" db="EMBL/GenBank/DDBJ databases">
        <title>Comparative genomics and transcriptomics to identify genetic mechanisms underlying the emergence of carbapenem resistant Acinetobacter baumannii (CRAb).</title>
        <authorList>
            <person name="Harris A.D."/>
            <person name="Johnson K.J."/>
            <person name="George J."/>
            <person name="Shefchek K."/>
            <person name="Daugherty S.C."/>
            <person name="Parankush S."/>
            <person name="Sadzewicz L."/>
            <person name="Tallon L."/>
            <person name="Sengamalay N."/>
            <person name="Hazen T.H."/>
            <person name="Rasko D.A."/>
        </authorList>
    </citation>
    <scope>NUCLEOTIDE SEQUENCE [LARGE SCALE GENOMIC DNA]</scope>
    <source>
        <strain evidence="7 8">1295743</strain>
    </source>
</reference>
<evidence type="ECO:0000259" key="6">
    <source>
        <dbReference type="Pfam" id="PF00291"/>
    </source>
</evidence>
<dbReference type="PIRSF" id="PIRSF006278">
    <property type="entry name" value="ACCD_DCysDesulf"/>
    <property type="match status" value="1"/>
</dbReference>
<evidence type="ECO:0000256" key="2">
    <source>
        <dbReference type="ARBA" id="ARBA00008639"/>
    </source>
</evidence>
<dbReference type="Gene3D" id="3.40.50.1100">
    <property type="match status" value="2"/>
</dbReference>
<comment type="cofactor">
    <cofactor evidence="1">
        <name>pyridoxal 5'-phosphate</name>
        <dbReference type="ChEBI" id="CHEBI:597326"/>
    </cofactor>
</comment>
<dbReference type="RefSeq" id="WP_032050877.1">
    <property type="nucleotide sequence ID" value="NZ_JEWH01000009.1"/>
</dbReference>
<dbReference type="AlphaFoldDB" id="A0A009IS63"/>
<dbReference type="GO" id="GO:0019148">
    <property type="term" value="F:D-cysteine desulfhydrase activity"/>
    <property type="evidence" value="ECO:0007669"/>
    <property type="project" value="TreeGrafter"/>
</dbReference>
<protein>
    <submittedName>
        <fullName evidence="7">Pyridoxal-phosphate dependent enzyme family protein</fullName>
    </submittedName>
</protein>
<dbReference type="PANTHER" id="PTHR43780">
    <property type="entry name" value="1-AMINOCYCLOPROPANE-1-CARBOXYLATE DEAMINASE-RELATED"/>
    <property type="match status" value="1"/>
</dbReference>
<proteinExistence type="inferred from homology"/>
<evidence type="ECO:0000256" key="1">
    <source>
        <dbReference type="ARBA" id="ARBA00001933"/>
    </source>
</evidence>
<organism evidence="7 8">
    <name type="scientific">Acinetobacter baumannii (strain 1295743)</name>
    <dbReference type="NCBI Taxonomy" id="1310613"/>
    <lineage>
        <taxon>Bacteria</taxon>
        <taxon>Pseudomonadati</taxon>
        <taxon>Pseudomonadota</taxon>
        <taxon>Gammaproteobacteria</taxon>
        <taxon>Moraxellales</taxon>
        <taxon>Moraxellaceae</taxon>
        <taxon>Acinetobacter</taxon>
        <taxon>Acinetobacter calcoaceticus/baumannii complex</taxon>
    </lineage>
</organism>
<dbReference type="InterPro" id="IPR036052">
    <property type="entry name" value="TrpB-like_PALP_sf"/>
</dbReference>
<feature type="domain" description="Tryptophan synthase beta chain-like PALP" evidence="6">
    <location>
        <begin position="28"/>
        <end position="281"/>
    </location>
</feature>
<comment type="similarity">
    <text evidence="2">Belongs to the ACC deaminase/D-cysteine desulfhydrase family.</text>
</comment>
<sequence>MFDHIAQPISYQHIELSFLVHLDIKRLDLVHPQISGNKFFKLKYNLLAAKEQGLSSILTFGGAYSNHIAATAYAAHLFGLKSIGIIRGEELAGKPLNPTLAKAQSLGMQLHFVSRHEYRLRDEANYLQQLQQQFPQTYIIPEGGTNELAVQGCQEILSQYDLEQYDVICCAVGTGGTISGLIESSAAHQKVLGFSALKGNFLQQEIRQWTKKQNWSLTDVYCWGGYAKTSPELFAFIENFEEQYTVPLEPIYTGKMMFGLFELIKNNYFPENTRILAIHSGGLQADIRNKPHT</sequence>
<feature type="active site" description="Nucleophile" evidence="4">
    <location>
        <position position="65"/>
    </location>
</feature>
<dbReference type="InterPro" id="IPR027278">
    <property type="entry name" value="ACCD_DCysDesulf"/>
</dbReference>
<gene>
    <name evidence="7" type="ORF">J512_1104</name>
</gene>
<dbReference type="Pfam" id="PF00291">
    <property type="entry name" value="PALP"/>
    <property type="match status" value="1"/>
</dbReference>
<evidence type="ECO:0000256" key="3">
    <source>
        <dbReference type="ARBA" id="ARBA00022898"/>
    </source>
</evidence>